<sequence length="246" mass="26993">MKIGGYPSVQNVRPTERKHPASRSSASTPADSSGIGEIRDTAELFGVPDAELTPKVRQAFLNLMAEVETLRQELHASQRRVGELEKLADQDPLAPVANRRAFVRDMSRMMSYTDRYGVPSSLVFFDVNGLKDINDRYGHAAGDRALLNVAQALLENTRESDVVGRLGGDEFGVILAQATDEVANAKAEELAESIRARPVVTENATVPLDVAYGVFPFRAEEDASEALAEADRRMYEKKRQMKADAA</sequence>
<dbReference type="InterPro" id="IPR043128">
    <property type="entry name" value="Rev_trsase/Diguanyl_cyclase"/>
</dbReference>
<keyword evidence="3" id="KW-0175">Coiled coil</keyword>
<dbReference type="CDD" id="cd01949">
    <property type="entry name" value="GGDEF"/>
    <property type="match status" value="1"/>
</dbReference>
<dbReference type="InterPro" id="IPR029787">
    <property type="entry name" value="Nucleotide_cyclase"/>
</dbReference>
<dbReference type="Gene3D" id="3.30.70.270">
    <property type="match status" value="1"/>
</dbReference>
<dbReference type="InterPro" id="IPR050469">
    <property type="entry name" value="Diguanylate_Cyclase"/>
</dbReference>
<gene>
    <name evidence="6" type="ORF">CVT23_00345</name>
</gene>
<keyword evidence="7" id="KW-1185">Reference proteome</keyword>
<evidence type="ECO:0000313" key="6">
    <source>
        <dbReference type="EMBL" id="PJK31543.1"/>
    </source>
</evidence>
<evidence type="ECO:0000256" key="3">
    <source>
        <dbReference type="SAM" id="Coils"/>
    </source>
</evidence>
<dbReference type="OrthoDB" id="9812260at2"/>
<dbReference type="EMBL" id="PHIG01000004">
    <property type="protein sequence ID" value="PJK31543.1"/>
    <property type="molecule type" value="Genomic_DNA"/>
</dbReference>
<dbReference type="Pfam" id="PF00990">
    <property type="entry name" value="GGDEF"/>
    <property type="match status" value="1"/>
</dbReference>
<feature type="compositionally biased region" description="Low complexity" evidence="4">
    <location>
        <begin position="22"/>
        <end position="33"/>
    </location>
</feature>
<dbReference type="NCBIfam" id="TIGR00254">
    <property type="entry name" value="GGDEF"/>
    <property type="match status" value="1"/>
</dbReference>
<feature type="coiled-coil region" evidence="3">
    <location>
        <begin position="60"/>
        <end position="87"/>
    </location>
</feature>
<dbReference type="InterPro" id="IPR000160">
    <property type="entry name" value="GGDEF_dom"/>
</dbReference>
<evidence type="ECO:0000256" key="1">
    <source>
        <dbReference type="ARBA" id="ARBA00012528"/>
    </source>
</evidence>
<dbReference type="PANTHER" id="PTHR45138:SF9">
    <property type="entry name" value="DIGUANYLATE CYCLASE DGCM-RELATED"/>
    <property type="match status" value="1"/>
</dbReference>
<dbReference type="SUPFAM" id="SSF55073">
    <property type="entry name" value="Nucleotide cyclase"/>
    <property type="match status" value="1"/>
</dbReference>
<dbReference type="GO" id="GO:0052621">
    <property type="term" value="F:diguanylate cyclase activity"/>
    <property type="evidence" value="ECO:0007669"/>
    <property type="project" value="UniProtKB-EC"/>
</dbReference>
<dbReference type="RefSeq" id="WP_109794369.1">
    <property type="nucleotide sequence ID" value="NZ_PHIG01000004.1"/>
</dbReference>
<proteinExistence type="predicted"/>
<organism evidence="6 7">
    <name type="scientific">Minwuia thermotolerans</name>
    <dbReference type="NCBI Taxonomy" id="2056226"/>
    <lineage>
        <taxon>Bacteria</taxon>
        <taxon>Pseudomonadati</taxon>
        <taxon>Pseudomonadota</taxon>
        <taxon>Alphaproteobacteria</taxon>
        <taxon>Minwuiales</taxon>
        <taxon>Minwuiaceae</taxon>
        <taxon>Minwuia</taxon>
    </lineage>
</organism>
<accession>A0A2M9G769</accession>
<dbReference type="EC" id="2.7.7.65" evidence="1"/>
<reference evidence="6 7" key="1">
    <citation type="submission" date="2017-11" db="EMBL/GenBank/DDBJ databases">
        <title>Draft genome sequence of Rhizobiales bacterium SY3-13.</title>
        <authorList>
            <person name="Sun C."/>
        </authorList>
    </citation>
    <scope>NUCLEOTIDE SEQUENCE [LARGE SCALE GENOMIC DNA]</scope>
    <source>
        <strain evidence="6 7">SY3-13</strain>
    </source>
</reference>
<evidence type="ECO:0000256" key="4">
    <source>
        <dbReference type="SAM" id="MobiDB-lite"/>
    </source>
</evidence>
<feature type="region of interest" description="Disordered" evidence="4">
    <location>
        <begin position="1"/>
        <end position="37"/>
    </location>
</feature>
<dbReference type="AlphaFoldDB" id="A0A2M9G769"/>
<evidence type="ECO:0000259" key="5">
    <source>
        <dbReference type="PROSITE" id="PS50887"/>
    </source>
</evidence>
<evidence type="ECO:0000256" key="2">
    <source>
        <dbReference type="ARBA" id="ARBA00034247"/>
    </source>
</evidence>
<comment type="caution">
    <text evidence="6">The sequence shown here is derived from an EMBL/GenBank/DDBJ whole genome shotgun (WGS) entry which is preliminary data.</text>
</comment>
<dbReference type="Proteomes" id="UP000229498">
    <property type="component" value="Unassembled WGS sequence"/>
</dbReference>
<comment type="catalytic activity">
    <reaction evidence="2">
        <text>2 GTP = 3',3'-c-di-GMP + 2 diphosphate</text>
        <dbReference type="Rhea" id="RHEA:24898"/>
        <dbReference type="ChEBI" id="CHEBI:33019"/>
        <dbReference type="ChEBI" id="CHEBI:37565"/>
        <dbReference type="ChEBI" id="CHEBI:58805"/>
        <dbReference type="EC" id="2.7.7.65"/>
    </reaction>
</comment>
<name>A0A2M9G769_9PROT</name>
<dbReference type="PROSITE" id="PS50887">
    <property type="entry name" value="GGDEF"/>
    <property type="match status" value="1"/>
</dbReference>
<dbReference type="PANTHER" id="PTHR45138">
    <property type="entry name" value="REGULATORY COMPONENTS OF SENSORY TRANSDUCTION SYSTEM"/>
    <property type="match status" value="1"/>
</dbReference>
<evidence type="ECO:0000313" key="7">
    <source>
        <dbReference type="Proteomes" id="UP000229498"/>
    </source>
</evidence>
<dbReference type="SMART" id="SM00267">
    <property type="entry name" value="GGDEF"/>
    <property type="match status" value="1"/>
</dbReference>
<protein>
    <recommendedName>
        <fullName evidence="1">diguanylate cyclase</fullName>
        <ecNumber evidence="1">2.7.7.65</ecNumber>
    </recommendedName>
</protein>
<feature type="domain" description="GGDEF" evidence="5">
    <location>
        <begin position="118"/>
        <end position="246"/>
    </location>
</feature>